<proteinExistence type="predicted"/>
<protein>
    <submittedName>
        <fullName evidence="1">Uncharacterized protein</fullName>
    </submittedName>
</protein>
<comment type="caution">
    <text evidence="1">The sequence shown here is derived from an EMBL/GenBank/DDBJ whole genome shotgun (WGS) entry which is preliminary data.</text>
</comment>
<name>A0ABQ7Q123_PLUXY</name>
<reference evidence="1 2" key="1">
    <citation type="submission" date="2021-06" db="EMBL/GenBank/DDBJ databases">
        <title>A haploid diamondback moth (Plutella xylostella L.) genome assembly resolves 31 chromosomes and identifies a diamide resistance mutation.</title>
        <authorList>
            <person name="Ward C.M."/>
            <person name="Perry K.D."/>
            <person name="Baker G."/>
            <person name="Powis K."/>
            <person name="Heckel D.G."/>
            <person name="Baxter S.W."/>
        </authorList>
    </citation>
    <scope>NUCLEOTIDE SEQUENCE [LARGE SCALE GENOMIC DNA]</scope>
    <source>
        <strain evidence="1 2">LV</strain>
        <tissue evidence="1">Single pupa</tissue>
    </source>
</reference>
<sequence>MGVDVGGRFLFTARQVALWPGLLLQGLPAPGSGGPRKRGVLFDVWLLPCRHTVTVPAGAAAGCWSPRGAAPAAVSLPCSHGDRAGWWRLQWCCLLATTRLQLL</sequence>
<evidence type="ECO:0000313" key="2">
    <source>
        <dbReference type="Proteomes" id="UP000823941"/>
    </source>
</evidence>
<keyword evidence="2" id="KW-1185">Reference proteome</keyword>
<dbReference type="Proteomes" id="UP000823941">
    <property type="component" value="Chromosome 24"/>
</dbReference>
<accession>A0ABQ7Q123</accession>
<organism evidence="1 2">
    <name type="scientific">Plutella xylostella</name>
    <name type="common">Diamondback moth</name>
    <name type="synonym">Plutella maculipennis</name>
    <dbReference type="NCBI Taxonomy" id="51655"/>
    <lineage>
        <taxon>Eukaryota</taxon>
        <taxon>Metazoa</taxon>
        <taxon>Ecdysozoa</taxon>
        <taxon>Arthropoda</taxon>
        <taxon>Hexapoda</taxon>
        <taxon>Insecta</taxon>
        <taxon>Pterygota</taxon>
        <taxon>Neoptera</taxon>
        <taxon>Endopterygota</taxon>
        <taxon>Lepidoptera</taxon>
        <taxon>Glossata</taxon>
        <taxon>Ditrysia</taxon>
        <taxon>Yponomeutoidea</taxon>
        <taxon>Plutellidae</taxon>
        <taxon>Plutella</taxon>
    </lineage>
</organism>
<evidence type="ECO:0000313" key="1">
    <source>
        <dbReference type="EMBL" id="KAG7298653.1"/>
    </source>
</evidence>
<dbReference type="EMBL" id="JAHIBW010000024">
    <property type="protein sequence ID" value="KAG7298653.1"/>
    <property type="molecule type" value="Genomic_DNA"/>
</dbReference>
<gene>
    <name evidence="1" type="ORF">JYU34_018307</name>
</gene>